<organism evidence="3 4">
    <name type="scientific">Alteraurantiacibacter lauratis</name>
    <dbReference type="NCBI Taxonomy" id="2054627"/>
    <lineage>
        <taxon>Bacteria</taxon>
        <taxon>Pseudomonadati</taxon>
        <taxon>Pseudomonadota</taxon>
        <taxon>Alphaproteobacteria</taxon>
        <taxon>Sphingomonadales</taxon>
        <taxon>Erythrobacteraceae</taxon>
        <taxon>Alteraurantiacibacter</taxon>
    </lineage>
</organism>
<evidence type="ECO:0000313" key="3">
    <source>
        <dbReference type="EMBL" id="MFC3101438.1"/>
    </source>
</evidence>
<evidence type="ECO:0000313" key="4">
    <source>
        <dbReference type="Proteomes" id="UP001595378"/>
    </source>
</evidence>
<feature type="region of interest" description="Disordered" evidence="1">
    <location>
        <begin position="1"/>
        <end position="29"/>
    </location>
</feature>
<dbReference type="Pfam" id="PF09361">
    <property type="entry name" value="Phasin_2"/>
    <property type="match status" value="1"/>
</dbReference>
<keyword evidence="4" id="KW-1185">Reference proteome</keyword>
<dbReference type="EMBL" id="JBHRSU010000032">
    <property type="protein sequence ID" value="MFC3101438.1"/>
    <property type="molecule type" value="Genomic_DNA"/>
</dbReference>
<accession>A0ABV7EFF5</accession>
<comment type="caution">
    <text evidence="3">The sequence shown here is derived from an EMBL/GenBank/DDBJ whole genome shotgun (WGS) entry which is preliminary data.</text>
</comment>
<name>A0ABV7EFF5_9SPHN</name>
<dbReference type="InterPro" id="IPR018968">
    <property type="entry name" value="Phasin"/>
</dbReference>
<feature type="domain" description="Phasin" evidence="2">
    <location>
        <begin position="63"/>
        <end position="148"/>
    </location>
</feature>
<dbReference type="Proteomes" id="UP001595378">
    <property type="component" value="Unassembled WGS sequence"/>
</dbReference>
<dbReference type="RefSeq" id="WP_377923329.1">
    <property type="nucleotide sequence ID" value="NZ_JBHRSU010000032.1"/>
</dbReference>
<proteinExistence type="predicted"/>
<gene>
    <name evidence="3" type="ORF">ACFODK_11120</name>
</gene>
<sequence length="177" mass="19108">MRRPDFNPSAHGGEFPSEVARGHGAQRRDANARIAEMTKDKAGGEAEARSGILAWWGADGVMREALHAHVERLRAFSTGLQTAYGDGCREQLELVSTTNLRLVDSAQAFTRCRKPEDFMSAGADFATAMLEGASAQSRHLFEFGGKVRDCCSDMARDAAGSVRGQMEGDATHAPPRP</sequence>
<evidence type="ECO:0000259" key="2">
    <source>
        <dbReference type="Pfam" id="PF09361"/>
    </source>
</evidence>
<reference evidence="4" key="1">
    <citation type="journal article" date="2019" name="Int. J. Syst. Evol. Microbiol.">
        <title>The Global Catalogue of Microorganisms (GCM) 10K type strain sequencing project: providing services to taxonomists for standard genome sequencing and annotation.</title>
        <authorList>
            <consortium name="The Broad Institute Genomics Platform"/>
            <consortium name="The Broad Institute Genome Sequencing Center for Infectious Disease"/>
            <person name="Wu L."/>
            <person name="Ma J."/>
        </authorList>
    </citation>
    <scope>NUCLEOTIDE SEQUENCE [LARGE SCALE GENOMIC DNA]</scope>
    <source>
        <strain evidence="4">KCTC 52606</strain>
    </source>
</reference>
<protein>
    <submittedName>
        <fullName evidence="3">Phasin family protein</fullName>
    </submittedName>
</protein>
<evidence type="ECO:0000256" key="1">
    <source>
        <dbReference type="SAM" id="MobiDB-lite"/>
    </source>
</evidence>